<evidence type="ECO:0000313" key="11">
    <source>
        <dbReference type="EMBL" id="CCC66594.1"/>
    </source>
</evidence>
<dbReference type="EC" id="2.7.1.-" evidence="8"/>
<dbReference type="eggNOG" id="KOG1369">
    <property type="taxonomic scope" value="Eukaryota"/>
</dbReference>
<dbReference type="OrthoDB" id="419537at2759"/>
<dbReference type="GeneID" id="96900083"/>
<evidence type="ECO:0000256" key="1">
    <source>
        <dbReference type="ARBA" id="ARBA00004888"/>
    </source>
</evidence>
<dbReference type="FunCoup" id="G0V558">
    <property type="interactions" value="834"/>
</dbReference>
<dbReference type="OMA" id="RELMQPF"/>
<evidence type="ECO:0000256" key="7">
    <source>
        <dbReference type="ARBA" id="ARBA00023152"/>
    </source>
</evidence>
<keyword evidence="5 8" id="KW-0418">Kinase</keyword>
<proteinExistence type="inferred from homology"/>
<dbReference type="PANTHER" id="PTHR19443">
    <property type="entry name" value="HEXOKINASE"/>
    <property type="match status" value="1"/>
</dbReference>
<evidence type="ECO:0000256" key="3">
    <source>
        <dbReference type="ARBA" id="ARBA00022679"/>
    </source>
</evidence>
<evidence type="ECO:0000256" key="8">
    <source>
        <dbReference type="RuleBase" id="RU362007"/>
    </source>
</evidence>
<dbReference type="GO" id="GO:0005536">
    <property type="term" value="F:D-glucose binding"/>
    <property type="evidence" value="ECO:0007669"/>
    <property type="project" value="InterPro"/>
</dbReference>
<accession>G0V558</accession>
<comment type="similarity">
    <text evidence="2 8">Belongs to the hexokinase family.</text>
</comment>
<dbReference type="GO" id="GO:0006006">
    <property type="term" value="P:glucose metabolic process"/>
    <property type="evidence" value="ECO:0007669"/>
    <property type="project" value="TreeGrafter"/>
</dbReference>
<dbReference type="SUPFAM" id="SSF53067">
    <property type="entry name" value="Actin-like ATPase domain"/>
    <property type="match status" value="2"/>
</dbReference>
<dbReference type="GO" id="GO:0004340">
    <property type="term" value="F:glucokinase activity"/>
    <property type="evidence" value="ECO:0007669"/>
    <property type="project" value="TreeGrafter"/>
</dbReference>
<gene>
    <name evidence="11" type="primary">NCAS0A00340</name>
    <name evidence="11" type="ordered locus">NCAS_0A00340</name>
</gene>
<reference evidence="11 12" key="1">
    <citation type="journal article" date="2011" name="Proc. Natl. Acad. Sci. U.S.A.">
        <title>Evolutionary erosion of yeast sex chromosomes by mating-type switching accidents.</title>
        <authorList>
            <person name="Gordon J.L."/>
            <person name="Armisen D."/>
            <person name="Proux-Wera E."/>
            <person name="Oheigeartaigh S.S."/>
            <person name="Byrne K.P."/>
            <person name="Wolfe K.H."/>
        </authorList>
    </citation>
    <scope>NUCLEOTIDE SEQUENCE [LARGE SCALE GENOMIC DNA]</scope>
    <source>
        <strain evidence="12">ATCC 76901 / BCRC 22586 / CBS 4309 / NBRC 1992 / NRRL Y-12630</strain>
    </source>
</reference>
<name>G0V558_NAUCA</name>
<organism evidence="11 12">
    <name type="scientific">Naumovozyma castellii</name>
    <name type="common">Yeast</name>
    <name type="synonym">Saccharomyces castellii</name>
    <dbReference type="NCBI Taxonomy" id="27288"/>
    <lineage>
        <taxon>Eukaryota</taxon>
        <taxon>Fungi</taxon>
        <taxon>Dikarya</taxon>
        <taxon>Ascomycota</taxon>
        <taxon>Saccharomycotina</taxon>
        <taxon>Saccharomycetes</taxon>
        <taxon>Saccharomycetales</taxon>
        <taxon>Saccharomycetaceae</taxon>
        <taxon>Naumovozyma</taxon>
    </lineage>
</organism>
<dbReference type="PANTHER" id="PTHR19443:SF30">
    <property type="entry name" value="GLUCOKINASE-1-RELATED"/>
    <property type="match status" value="1"/>
</dbReference>
<keyword evidence="12" id="KW-1185">Reference proteome</keyword>
<dbReference type="InterPro" id="IPR001312">
    <property type="entry name" value="Hexokinase"/>
</dbReference>
<keyword evidence="4 8" id="KW-0547">Nucleotide-binding</keyword>
<dbReference type="EMBL" id="HE576752">
    <property type="protein sequence ID" value="CCC66594.1"/>
    <property type="molecule type" value="Genomic_DNA"/>
</dbReference>
<sequence length="519" mass="58139">MSFENLHKAGEHALTEAVDKIVKDFEVTPEKLDELTAYFIESMEKGLQYDANDPHNNDRGLPMIPSYVTGKPNGTEQGVLMAADLGATHFRVCSVQLNGDHTFNIEQMKSKIPEELLYDENVTNDELFSFLGRRTRAFIRKHHPEVLKNKALNLNQDPDAPIGDDEDSINNNTLDVLKMGFSFSYPVDQKSIGSGTLIRWTKGFKIEDTIGKDVVKSFQDQLDAHGLDMIRVVALTNDTVGTFLAHCYTSGDAETMTGEVSDPVIGGIFGTGTNGCYMEDLDNIKKLTDEEKAKFKQHGKTKMVINTEWGSFDNDLLHLPVTQYDIDIDEKFSSNPGFHLFEKRVSAMFLGEILRNTLVDLHQRRLILTQYKTHDQLPHRLKTPFELATEVLSRIEIDDSSNLRETELSFLQSLRLPTTMAERKEIQRLVRAISRRSAYLSSVPIAGILIKTGALHKRYHGEVEVGCAGSLIEYYPGYRSMLRHALSLSPIGTDGERKVHLKQCKDGATVGSALCALVA</sequence>
<protein>
    <recommendedName>
        <fullName evidence="8">Phosphotransferase</fullName>
        <ecNumber evidence="8">2.7.1.-</ecNumber>
    </recommendedName>
</protein>
<dbReference type="GO" id="GO:0001678">
    <property type="term" value="P:intracellular glucose homeostasis"/>
    <property type="evidence" value="ECO:0007669"/>
    <property type="project" value="InterPro"/>
</dbReference>
<evidence type="ECO:0000256" key="5">
    <source>
        <dbReference type="ARBA" id="ARBA00022777"/>
    </source>
</evidence>
<dbReference type="GO" id="GO:0005829">
    <property type="term" value="C:cytosol"/>
    <property type="evidence" value="ECO:0007669"/>
    <property type="project" value="TreeGrafter"/>
</dbReference>
<dbReference type="InterPro" id="IPR043129">
    <property type="entry name" value="ATPase_NBD"/>
</dbReference>
<dbReference type="FunFam" id="3.30.420.40:FF:000034">
    <property type="entry name" value="Phosphotransferase"/>
    <property type="match status" value="1"/>
</dbReference>
<evidence type="ECO:0000256" key="2">
    <source>
        <dbReference type="ARBA" id="ARBA00009225"/>
    </source>
</evidence>
<keyword evidence="6 8" id="KW-0067">ATP-binding</keyword>
<evidence type="ECO:0000256" key="4">
    <source>
        <dbReference type="ARBA" id="ARBA00022741"/>
    </source>
</evidence>
<dbReference type="AlphaFoldDB" id="G0V558"/>
<dbReference type="Gene3D" id="3.30.420.40">
    <property type="match status" value="1"/>
</dbReference>
<keyword evidence="3 8" id="KW-0808">Transferase</keyword>
<dbReference type="Gene3D" id="3.40.367.20">
    <property type="match status" value="1"/>
</dbReference>
<dbReference type="Pfam" id="PF00349">
    <property type="entry name" value="Hexokinase_1"/>
    <property type="match status" value="1"/>
</dbReference>
<dbReference type="UniPathway" id="UPA00109">
    <property type="reaction ID" value="UER00180"/>
</dbReference>
<feature type="domain" description="Hexokinase N-terminal" evidence="9">
    <location>
        <begin position="18"/>
        <end position="248"/>
    </location>
</feature>
<dbReference type="Proteomes" id="UP000001640">
    <property type="component" value="Chromosome 1"/>
</dbReference>
<reference key="2">
    <citation type="submission" date="2011-08" db="EMBL/GenBank/DDBJ databases">
        <title>Genome sequence of Naumovozyma castellii.</title>
        <authorList>
            <person name="Gordon J.L."/>
            <person name="Armisen D."/>
            <person name="Proux-Wera E."/>
            <person name="OhEigeartaigh S.S."/>
            <person name="Byrne K.P."/>
            <person name="Wolfe K.H."/>
        </authorList>
    </citation>
    <scope>NUCLEOTIDE SEQUENCE</scope>
    <source>
        <strain>Type strain:CBS 4309</strain>
    </source>
</reference>
<dbReference type="HOGENOM" id="CLU_014393_5_0_1"/>
<dbReference type="InterPro" id="IPR022673">
    <property type="entry name" value="Hexokinase_C"/>
</dbReference>
<feature type="domain" description="Hexokinase C-terminal" evidence="10">
    <location>
        <begin position="265"/>
        <end position="518"/>
    </location>
</feature>
<dbReference type="RefSeq" id="XP_003672985.1">
    <property type="nucleotide sequence ID" value="XM_003672937.1"/>
</dbReference>
<dbReference type="PRINTS" id="PR00475">
    <property type="entry name" value="HEXOKINASE"/>
</dbReference>
<dbReference type="InterPro" id="IPR022672">
    <property type="entry name" value="Hexokinase_N"/>
</dbReference>
<dbReference type="KEGG" id="ncs:NCAS_0A00340"/>
<dbReference type="STRING" id="1064592.G0V558"/>
<evidence type="ECO:0000256" key="6">
    <source>
        <dbReference type="ARBA" id="ARBA00022840"/>
    </source>
</evidence>
<dbReference type="PROSITE" id="PS51748">
    <property type="entry name" value="HEXOKINASE_2"/>
    <property type="match status" value="1"/>
</dbReference>
<keyword evidence="7 8" id="KW-0324">Glycolysis</keyword>
<dbReference type="GO" id="GO:0006096">
    <property type="term" value="P:glycolytic process"/>
    <property type="evidence" value="ECO:0007669"/>
    <property type="project" value="UniProtKB-UniPathway"/>
</dbReference>
<evidence type="ECO:0000259" key="9">
    <source>
        <dbReference type="Pfam" id="PF00349"/>
    </source>
</evidence>
<evidence type="ECO:0000313" key="12">
    <source>
        <dbReference type="Proteomes" id="UP000001640"/>
    </source>
</evidence>
<dbReference type="GO" id="GO:0008865">
    <property type="term" value="F:fructokinase activity"/>
    <property type="evidence" value="ECO:0007669"/>
    <property type="project" value="TreeGrafter"/>
</dbReference>
<dbReference type="InParanoid" id="G0V558"/>
<dbReference type="GO" id="GO:0005524">
    <property type="term" value="F:ATP binding"/>
    <property type="evidence" value="ECO:0007669"/>
    <property type="project" value="UniProtKB-UniRule"/>
</dbReference>
<dbReference type="GO" id="GO:0005739">
    <property type="term" value="C:mitochondrion"/>
    <property type="evidence" value="ECO:0007669"/>
    <property type="project" value="TreeGrafter"/>
</dbReference>
<dbReference type="Pfam" id="PF03727">
    <property type="entry name" value="Hexokinase_2"/>
    <property type="match status" value="1"/>
</dbReference>
<evidence type="ECO:0000259" key="10">
    <source>
        <dbReference type="Pfam" id="PF03727"/>
    </source>
</evidence>
<comment type="pathway">
    <text evidence="1">Carbohydrate degradation; glycolysis; D-glyceraldehyde 3-phosphate and glycerone phosphate from D-glucose: step 1/4.</text>
</comment>